<protein>
    <submittedName>
        <fullName evidence="2">Uncharacterized protein</fullName>
    </submittedName>
</protein>
<feature type="compositionally biased region" description="Basic and acidic residues" evidence="1">
    <location>
        <begin position="21"/>
        <end position="31"/>
    </location>
</feature>
<dbReference type="AlphaFoldDB" id="A0AAV7PTA9"/>
<evidence type="ECO:0000256" key="1">
    <source>
        <dbReference type="SAM" id="MobiDB-lite"/>
    </source>
</evidence>
<reference evidence="2" key="1">
    <citation type="journal article" date="2022" name="bioRxiv">
        <title>Sequencing and chromosome-scale assembly of the giantPleurodeles waltlgenome.</title>
        <authorList>
            <person name="Brown T."/>
            <person name="Elewa A."/>
            <person name="Iarovenko S."/>
            <person name="Subramanian E."/>
            <person name="Araus A.J."/>
            <person name="Petzold A."/>
            <person name="Susuki M."/>
            <person name="Suzuki K.-i.T."/>
            <person name="Hayashi T."/>
            <person name="Toyoda A."/>
            <person name="Oliveira C."/>
            <person name="Osipova E."/>
            <person name="Leigh N.D."/>
            <person name="Simon A."/>
            <person name="Yun M.H."/>
        </authorList>
    </citation>
    <scope>NUCLEOTIDE SEQUENCE</scope>
    <source>
        <strain evidence="2">20211129_DDA</strain>
        <tissue evidence="2">Liver</tissue>
    </source>
</reference>
<dbReference type="EMBL" id="JANPWB010000011">
    <property type="protein sequence ID" value="KAJ1130502.1"/>
    <property type="molecule type" value="Genomic_DNA"/>
</dbReference>
<gene>
    <name evidence="2" type="ORF">NDU88_008854</name>
</gene>
<evidence type="ECO:0000313" key="3">
    <source>
        <dbReference type="Proteomes" id="UP001066276"/>
    </source>
</evidence>
<evidence type="ECO:0000313" key="2">
    <source>
        <dbReference type="EMBL" id="KAJ1130502.1"/>
    </source>
</evidence>
<organism evidence="2 3">
    <name type="scientific">Pleurodeles waltl</name>
    <name type="common">Iberian ribbed newt</name>
    <dbReference type="NCBI Taxonomy" id="8319"/>
    <lineage>
        <taxon>Eukaryota</taxon>
        <taxon>Metazoa</taxon>
        <taxon>Chordata</taxon>
        <taxon>Craniata</taxon>
        <taxon>Vertebrata</taxon>
        <taxon>Euteleostomi</taxon>
        <taxon>Amphibia</taxon>
        <taxon>Batrachia</taxon>
        <taxon>Caudata</taxon>
        <taxon>Salamandroidea</taxon>
        <taxon>Salamandridae</taxon>
        <taxon>Pleurodelinae</taxon>
        <taxon>Pleurodeles</taxon>
    </lineage>
</organism>
<keyword evidence="3" id="KW-1185">Reference proteome</keyword>
<accession>A0AAV7PTA9</accession>
<feature type="region of interest" description="Disordered" evidence="1">
    <location>
        <begin position="1"/>
        <end position="39"/>
    </location>
</feature>
<dbReference type="Proteomes" id="UP001066276">
    <property type="component" value="Chromosome 7"/>
</dbReference>
<sequence length="358" mass="38227">MRKMEGPVAEQAPLSSRNKGKRGEGVLEESTRAGTFKMAASIGDRQEPILILSDSEGGDPVGNGGIKSADREIDLAGRGEHSLIVQWVPRMVSPMLHKVQQWGVENRTLVQTGLVEVSNKGECRLAEVAFEEVELGDSYDRGQVSGGFGNISSEHGAPGCGKVLALGGQEEHSSETGQGRPAFISGHTVGVSTLLRHLQEERVRPGAAHPTSGESVASLQVWKRHMNYDEPSTSQSAGGLNWDRGFEETLDFYEDNEMAMVGANLEDVGGQDNNQSQSFYVLQGQKRAAVRSDHRVGERIVAGSAGNLPRGEERGCISECEGRGLGGMRSNGAKVRVQDMGVQTGTASNEVGICKVGD</sequence>
<name>A0AAV7PTA9_PLEWA</name>
<proteinExistence type="predicted"/>
<comment type="caution">
    <text evidence="2">The sequence shown here is derived from an EMBL/GenBank/DDBJ whole genome shotgun (WGS) entry which is preliminary data.</text>
</comment>